<gene>
    <name evidence="14" type="primary">LOC109480149</name>
</gene>
<comment type="subcellular location">
    <subcellularLocation>
        <location evidence="2">Endomembrane system</location>
        <topology evidence="2">Multi-pass membrane protein</topology>
    </subcellularLocation>
    <subcellularLocation>
        <location evidence="1">Nucleus membrane</location>
    </subcellularLocation>
</comment>
<keyword evidence="8" id="KW-0238">DNA-binding</keyword>
<feature type="transmembrane region" description="Helical" evidence="12">
    <location>
        <begin position="67"/>
        <end position="85"/>
    </location>
</feature>
<dbReference type="AlphaFoldDB" id="A0A6P5A809"/>
<dbReference type="InterPro" id="IPR026721">
    <property type="entry name" value="TMEM18"/>
</dbReference>
<dbReference type="PANTHER" id="PTHR22593">
    <property type="entry name" value="TRANSMEMBRANE PROTEIN 18"/>
    <property type="match status" value="1"/>
</dbReference>
<organism evidence="13 14">
    <name type="scientific">Branchiostoma belcheri</name>
    <name type="common">Amphioxus</name>
    <dbReference type="NCBI Taxonomy" id="7741"/>
    <lineage>
        <taxon>Eukaryota</taxon>
        <taxon>Metazoa</taxon>
        <taxon>Chordata</taxon>
        <taxon>Cephalochordata</taxon>
        <taxon>Leptocardii</taxon>
        <taxon>Amphioxiformes</taxon>
        <taxon>Branchiostomatidae</taxon>
        <taxon>Branchiostoma</taxon>
    </lineage>
</organism>
<keyword evidence="10" id="KW-0539">Nucleus</keyword>
<sequence length="174" mass="20145">MAETGKVLFREAWLQNNFPDSVRTDAITGVWDFLNAIDWSEPWLIGLQVFHAFCFVLTFLTRKHINLQCAHFCILLLLAYSAQYINEWASTNYKLFSKLQYFDSSGLFISLVLSLPLLLNCLIIVIMWFSASWDLMIKVKRSKIRSQIREARNSKKSPGSKEQEKGGVEDKKKD</sequence>
<keyword evidence="5 12" id="KW-0812">Transmembrane</keyword>
<comment type="similarity">
    <text evidence="3">Belongs to the TMEM18 family.</text>
</comment>
<reference evidence="14" key="1">
    <citation type="submission" date="2025-08" db="UniProtKB">
        <authorList>
            <consortium name="RefSeq"/>
        </authorList>
    </citation>
    <scope>IDENTIFICATION</scope>
    <source>
        <tissue evidence="14">Gonad</tissue>
    </source>
</reference>
<evidence type="ECO:0000256" key="7">
    <source>
        <dbReference type="ARBA" id="ARBA00023054"/>
    </source>
</evidence>
<proteinExistence type="inferred from homology"/>
<feature type="transmembrane region" description="Helical" evidence="12">
    <location>
        <begin position="105"/>
        <end position="131"/>
    </location>
</feature>
<evidence type="ECO:0000256" key="2">
    <source>
        <dbReference type="ARBA" id="ARBA00004127"/>
    </source>
</evidence>
<keyword evidence="7" id="KW-0175">Coiled coil</keyword>
<evidence type="ECO:0000256" key="3">
    <source>
        <dbReference type="ARBA" id="ARBA00009971"/>
    </source>
</evidence>
<dbReference type="Proteomes" id="UP000515135">
    <property type="component" value="Unplaced"/>
</dbReference>
<keyword evidence="6 12" id="KW-1133">Transmembrane helix</keyword>
<dbReference type="PANTHER" id="PTHR22593:SF2">
    <property type="entry name" value="TRANSMEMBRANE PROTEIN 18"/>
    <property type="match status" value="1"/>
</dbReference>
<feature type="region of interest" description="Disordered" evidence="11">
    <location>
        <begin position="147"/>
        <end position="174"/>
    </location>
</feature>
<evidence type="ECO:0000256" key="4">
    <source>
        <dbReference type="ARBA" id="ARBA00014253"/>
    </source>
</evidence>
<dbReference type="KEGG" id="bbel:109480149"/>
<evidence type="ECO:0000313" key="14">
    <source>
        <dbReference type="RefSeq" id="XP_019637866.1"/>
    </source>
</evidence>
<dbReference type="RefSeq" id="XP_019637866.1">
    <property type="nucleotide sequence ID" value="XM_019782307.1"/>
</dbReference>
<dbReference type="Pfam" id="PF14770">
    <property type="entry name" value="TMEM18"/>
    <property type="match status" value="1"/>
</dbReference>
<dbReference type="GeneID" id="109480149"/>
<dbReference type="GO" id="GO:0003677">
    <property type="term" value="F:DNA binding"/>
    <property type="evidence" value="ECO:0007669"/>
    <property type="project" value="UniProtKB-KW"/>
</dbReference>
<evidence type="ECO:0000256" key="9">
    <source>
        <dbReference type="ARBA" id="ARBA00023136"/>
    </source>
</evidence>
<evidence type="ECO:0000256" key="1">
    <source>
        <dbReference type="ARBA" id="ARBA00004126"/>
    </source>
</evidence>
<evidence type="ECO:0000256" key="5">
    <source>
        <dbReference type="ARBA" id="ARBA00022692"/>
    </source>
</evidence>
<evidence type="ECO:0000256" key="11">
    <source>
        <dbReference type="SAM" id="MobiDB-lite"/>
    </source>
</evidence>
<dbReference type="OrthoDB" id="411535at2759"/>
<keyword evidence="13" id="KW-1185">Reference proteome</keyword>
<evidence type="ECO:0000256" key="8">
    <source>
        <dbReference type="ARBA" id="ARBA00023125"/>
    </source>
</evidence>
<name>A0A6P5A809_BRABE</name>
<evidence type="ECO:0000256" key="12">
    <source>
        <dbReference type="SAM" id="Phobius"/>
    </source>
</evidence>
<feature type="transmembrane region" description="Helical" evidence="12">
    <location>
        <begin position="43"/>
        <end position="60"/>
    </location>
</feature>
<dbReference type="GO" id="GO:0031965">
    <property type="term" value="C:nuclear membrane"/>
    <property type="evidence" value="ECO:0007669"/>
    <property type="project" value="UniProtKB-SubCell"/>
</dbReference>
<accession>A0A6P5A809</accession>
<protein>
    <recommendedName>
        <fullName evidence="4">Transmembrane protein 18</fullName>
    </recommendedName>
</protein>
<evidence type="ECO:0000256" key="6">
    <source>
        <dbReference type="ARBA" id="ARBA00022989"/>
    </source>
</evidence>
<keyword evidence="9 12" id="KW-0472">Membrane</keyword>
<evidence type="ECO:0000313" key="13">
    <source>
        <dbReference type="Proteomes" id="UP000515135"/>
    </source>
</evidence>
<evidence type="ECO:0000256" key="10">
    <source>
        <dbReference type="ARBA" id="ARBA00023242"/>
    </source>
</evidence>